<proteinExistence type="predicted"/>
<dbReference type="GO" id="GO:0000155">
    <property type="term" value="F:phosphorelay sensor kinase activity"/>
    <property type="evidence" value="ECO:0007669"/>
    <property type="project" value="InterPro"/>
</dbReference>
<dbReference type="InterPro" id="IPR004358">
    <property type="entry name" value="Sig_transdc_His_kin-like_C"/>
</dbReference>
<feature type="repeat" description="TPR" evidence="6">
    <location>
        <begin position="198"/>
        <end position="231"/>
    </location>
</feature>
<dbReference type="PRINTS" id="PR00344">
    <property type="entry name" value="BCTRLSENSOR"/>
</dbReference>
<dbReference type="Gene3D" id="1.10.287.130">
    <property type="match status" value="1"/>
</dbReference>
<evidence type="ECO:0000256" key="5">
    <source>
        <dbReference type="ARBA" id="ARBA00023012"/>
    </source>
</evidence>
<dbReference type="InterPro" id="IPR003594">
    <property type="entry name" value="HATPase_dom"/>
</dbReference>
<dbReference type="InterPro" id="IPR050736">
    <property type="entry name" value="Sensor_HK_Regulatory"/>
</dbReference>
<dbReference type="EC" id="2.7.13.3" evidence="2"/>
<evidence type="ECO:0000256" key="3">
    <source>
        <dbReference type="ARBA" id="ARBA00022679"/>
    </source>
</evidence>
<dbReference type="Proteomes" id="UP001224325">
    <property type="component" value="Chromosome"/>
</dbReference>
<keyword evidence="3" id="KW-0808">Transferase</keyword>
<evidence type="ECO:0000256" key="2">
    <source>
        <dbReference type="ARBA" id="ARBA00012438"/>
    </source>
</evidence>
<dbReference type="KEGG" id="mlil:QLS71_004260"/>
<dbReference type="Pfam" id="PF13181">
    <property type="entry name" value="TPR_8"/>
    <property type="match status" value="1"/>
</dbReference>
<dbReference type="RefSeq" id="WP_308990676.1">
    <property type="nucleotide sequence ID" value="NZ_CP155618.1"/>
</dbReference>
<dbReference type="CDD" id="cd00075">
    <property type="entry name" value="HATPase"/>
    <property type="match status" value="1"/>
</dbReference>
<evidence type="ECO:0000313" key="10">
    <source>
        <dbReference type="Proteomes" id="UP001224325"/>
    </source>
</evidence>
<protein>
    <recommendedName>
        <fullName evidence="2">histidine kinase</fullName>
        <ecNumber evidence="2">2.7.13.3</ecNumber>
    </recommendedName>
</protein>
<dbReference type="SUPFAM" id="SSF55874">
    <property type="entry name" value="ATPase domain of HSP90 chaperone/DNA topoisomerase II/histidine kinase"/>
    <property type="match status" value="1"/>
</dbReference>
<dbReference type="AlphaFoldDB" id="A0AAU7EGK3"/>
<dbReference type="PROSITE" id="PS50005">
    <property type="entry name" value="TPR"/>
    <property type="match status" value="2"/>
</dbReference>
<dbReference type="PROSITE" id="PS50109">
    <property type="entry name" value="HIS_KIN"/>
    <property type="match status" value="1"/>
</dbReference>
<dbReference type="InterPro" id="IPR005467">
    <property type="entry name" value="His_kinase_dom"/>
</dbReference>
<evidence type="ECO:0000256" key="7">
    <source>
        <dbReference type="SAM" id="Phobius"/>
    </source>
</evidence>
<feature type="domain" description="Histidine kinase" evidence="8">
    <location>
        <begin position="361"/>
        <end position="580"/>
    </location>
</feature>
<dbReference type="SMART" id="SM00028">
    <property type="entry name" value="TPR"/>
    <property type="match status" value="3"/>
</dbReference>
<keyword evidence="5" id="KW-0902">Two-component regulatory system</keyword>
<dbReference type="Gene3D" id="3.30.565.10">
    <property type="entry name" value="Histidine kinase-like ATPase, C-terminal domain"/>
    <property type="match status" value="1"/>
</dbReference>
<keyword evidence="6" id="KW-0802">TPR repeat</keyword>
<feature type="transmembrane region" description="Helical" evidence="7">
    <location>
        <begin position="312"/>
        <end position="331"/>
    </location>
</feature>
<accession>A0AAU7EGK3</accession>
<name>A0AAU7EGK3_9FLAO</name>
<dbReference type="InterPro" id="IPR011990">
    <property type="entry name" value="TPR-like_helical_dom_sf"/>
</dbReference>
<keyword evidence="7" id="KW-0472">Membrane</keyword>
<evidence type="ECO:0000313" key="9">
    <source>
        <dbReference type="EMBL" id="XBL15234.1"/>
    </source>
</evidence>
<keyword evidence="10" id="KW-1185">Reference proteome</keyword>
<dbReference type="SMART" id="SM00387">
    <property type="entry name" value="HATPase_c"/>
    <property type="match status" value="1"/>
</dbReference>
<dbReference type="EMBL" id="CP155618">
    <property type="protein sequence ID" value="XBL15234.1"/>
    <property type="molecule type" value="Genomic_DNA"/>
</dbReference>
<dbReference type="SUPFAM" id="SSF48452">
    <property type="entry name" value="TPR-like"/>
    <property type="match status" value="1"/>
</dbReference>
<evidence type="ECO:0000259" key="8">
    <source>
        <dbReference type="PROSITE" id="PS50109"/>
    </source>
</evidence>
<dbReference type="InterPro" id="IPR036890">
    <property type="entry name" value="HATPase_C_sf"/>
</dbReference>
<reference evidence="9" key="1">
    <citation type="submission" date="2024-04" db="EMBL/GenBank/DDBJ databases">
        <title>Mariniflexile litorale, isolated from the shallow sediments of the Sea of Japan.</title>
        <authorList>
            <person name="Romanenko L."/>
            <person name="Isaeva M."/>
        </authorList>
    </citation>
    <scope>NUCLEOTIDE SEQUENCE [LARGE SCALE GENOMIC DNA]</scope>
    <source>
        <strain evidence="9">KMM 9835</strain>
    </source>
</reference>
<dbReference type="InterPro" id="IPR019734">
    <property type="entry name" value="TPR_rpt"/>
</dbReference>
<comment type="catalytic activity">
    <reaction evidence="1">
        <text>ATP + protein L-histidine = ADP + protein N-phospho-L-histidine.</text>
        <dbReference type="EC" id="2.7.13.3"/>
    </reaction>
</comment>
<keyword evidence="7" id="KW-0812">Transmembrane</keyword>
<feature type="repeat" description="TPR" evidence="6">
    <location>
        <begin position="118"/>
        <end position="151"/>
    </location>
</feature>
<dbReference type="SUPFAM" id="SSF47384">
    <property type="entry name" value="Homodimeric domain of signal transducing histidine kinase"/>
    <property type="match status" value="1"/>
</dbReference>
<dbReference type="Pfam" id="PF02518">
    <property type="entry name" value="HATPase_c"/>
    <property type="match status" value="1"/>
</dbReference>
<keyword evidence="4 9" id="KW-0418">Kinase</keyword>
<evidence type="ECO:0000256" key="6">
    <source>
        <dbReference type="PROSITE-ProRule" id="PRU00339"/>
    </source>
</evidence>
<evidence type="ECO:0000256" key="4">
    <source>
        <dbReference type="ARBA" id="ARBA00022777"/>
    </source>
</evidence>
<gene>
    <name evidence="9" type="ORF">QLS71_004260</name>
</gene>
<dbReference type="Gene3D" id="1.25.40.10">
    <property type="entry name" value="Tetratricopeptide repeat domain"/>
    <property type="match status" value="1"/>
</dbReference>
<dbReference type="Pfam" id="PF13424">
    <property type="entry name" value="TPR_12"/>
    <property type="match status" value="1"/>
</dbReference>
<keyword evidence="7" id="KW-1133">Transmembrane helix</keyword>
<dbReference type="PANTHER" id="PTHR43711">
    <property type="entry name" value="TWO-COMPONENT HISTIDINE KINASE"/>
    <property type="match status" value="1"/>
</dbReference>
<organism evidence="9 10">
    <name type="scientific">Mariniflexile litorale</name>
    <dbReference type="NCBI Taxonomy" id="3045158"/>
    <lineage>
        <taxon>Bacteria</taxon>
        <taxon>Pseudomonadati</taxon>
        <taxon>Bacteroidota</taxon>
        <taxon>Flavobacteriia</taxon>
        <taxon>Flavobacteriales</taxon>
        <taxon>Flavobacteriaceae</taxon>
        <taxon>Mariniflexile</taxon>
    </lineage>
</organism>
<evidence type="ECO:0000256" key="1">
    <source>
        <dbReference type="ARBA" id="ARBA00000085"/>
    </source>
</evidence>
<dbReference type="InterPro" id="IPR036097">
    <property type="entry name" value="HisK_dim/P_sf"/>
</dbReference>
<dbReference type="PANTHER" id="PTHR43711:SF31">
    <property type="entry name" value="HISTIDINE KINASE"/>
    <property type="match status" value="1"/>
</dbReference>
<sequence>MKAKSEIKLILIFISLFSSGYSFSQKEMEYELFDSVISEKARVYKSNALFYKSTSFFLNKDWDSTLVYTMKQLNNPQKNREVKNYSHFLRGCSFNQKKLYKEAQKEFKLISPDFEFYFIVKMDLGEVALQLSQFKKAIAYYEELLSLSDNNYKYLKKSIINHNLGLCYLHLGEFKKAEPYLIENVKLEEQKEDTLKIILAYGNLANLYYEQYQDDLAIPYFEKAYQLSKKIKDIKTKHNSALNMAVVEENRKNFQKSLAYRKEYEQWKDSLNDQNKIWEVAQLEKQFAVKEKQKEVSLLQVENKAKIVERNGLFYSAIVLLVLLGTTMYFYKEKIKTNKIIVAQKERLDVLNATKDKLFSIVSHDLRSSVNALKTSNTKLLDNLEAKNLDVLDNLLHTNSAIVNGAYNLLDNLLNWALLQTNQSYFEITSIRLFFIVEQTVYNYKPLMLEKNIDFETKILKKDVVFADQESLKIILRNLLDNAIKFSNENGKIKIYTTHTHESYCDLVIEDSGLGISKTARLELLKDSAILSKKEHEDVIGTGLGLQLCKSMIKKNNGKFSIESELGKGTKMIVSLPKTAS</sequence>